<accession>A0ABT1HQX8</accession>
<dbReference type="Proteomes" id="UP001205311">
    <property type="component" value="Unassembled WGS sequence"/>
</dbReference>
<sequence length="454" mass="48544">MPRRSPHQLRARPPLGPWCGRPIRQVPRVSARSVRMIAELERPRFWPGAIAEALDGWTRFVHGPTRALLDHAPEVCPCPGCQWDDPAVLREALRDPLLALPRGAARELRALLRPLDEISLARSVPTRETTHLREILAVPSCSTRAARGLRDFTVKERVRSGRSLPALRATPPPPFQDDTRPREAAIPDESPLTRAVAGGDAQNRGQRQQRQCASARPVTGVAPGQPDRRGWRSRGTPWSRHRRRTRGARTTGTMSTVKPPPPSPWAAVVLAGGRARRLGGCDKVALTVGDRTLLDGVLAAVAAGGADPVVVVGPPRTTALPVLWAREDPPGGGPLAGLAEGLRAVPAEVAEVAVLAGDLAAVGPGTLDRLRAALRAERAADGAVLVDEHGHVQWLLGVWRAPALRSVVPERGAGLAVRAVLGHLTRIDVPALPGETLDVDTPDDLRAARGASTR</sequence>
<dbReference type="PANTHER" id="PTHR19136">
    <property type="entry name" value="MOLYBDENUM COFACTOR GUANYLYLTRANSFERASE"/>
    <property type="match status" value="1"/>
</dbReference>
<comment type="caution">
    <text evidence="4">The sequence shown here is derived from an EMBL/GenBank/DDBJ whole genome shotgun (WGS) entry which is preliminary data.</text>
</comment>
<dbReference type="PANTHER" id="PTHR19136:SF81">
    <property type="entry name" value="MOLYBDENUM COFACTOR GUANYLYLTRANSFERASE"/>
    <property type="match status" value="1"/>
</dbReference>
<evidence type="ECO:0000256" key="2">
    <source>
        <dbReference type="SAM" id="MobiDB-lite"/>
    </source>
</evidence>
<keyword evidence="1" id="KW-0808">Transferase</keyword>
<organism evidence="4 5">
    <name type="scientific">Streptoalloteichus tenebrarius (strain ATCC 17920 / DSM 40477 / JCM 4838 / CBS 697.72 / NBRC 16177 / NCIMB 11028 / NRRL B-12390 / A12253. 1 / ISP 5477)</name>
    <name type="common">Streptomyces tenebrarius</name>
    <dbReference type="NCBI Taxonomy" id="1933"/>
    <lineage>
        <taxon>Bacteria</taxon>
        <taxon>Bacillati</taxon>
        <taxon>Actinomycetota</taxon>
        <taxon>Actinomycetes</taxon>
        <taxon>Pseudonocardiales</taxon>
        <taxon>Pseudonocardiaceae</taxon>
        <taxon>Streptoalloteichus</taxon>
    </lineage>
</organism>
<feature type="region of interest" description="Disordered" evidence="2">
    <location>
        <begin position="158"/>
        <end position="263"/>
    </location>
</feature>
<evidence type="ECO:0000313" key="5">
    <source>
        <dbReference type="Proteomes" id="UP001205311"/>
    </source>
</evidence>
<evidence type="ECO:0000256" key="1">
    <source>
        <dbReference type="ARBA" id="ARBA00022679"/>
    </source>
</evidence>
<dbReference type="SUPFAM" id="SSF53448">
    <property type="entry name" value="Nucleotide-diphospho-sugar transferases"/>
    <property type="match status" value="1"/>
</dbReference>
<feature type="compositionally biased region" description="Polar residues" evidence="2">
    <location>
        <begin position="203"/>
        <end position="212"/>
    </location>
</feature>
<evidence type="ECO:0000259" key="3">
    <source>
        <dbReference type="Pfam" id="PF12804"/>
    </source>
</evidence>
<dbReference type="Gene3D" id="3.90.550.10">
    <property type="entry name" value="Spore Coat Polysaccharide Biosynthesis Protein SpsA, Chain A"/>
    <property type="match status" value="1"/>
</dbReference>
<dbReference type="InterPro" id="IPR025877">
    <property type="entry name" value="MobA-like_NTP_Trfase"/>
</dbReference>
<feature type="domain" description="MobA-like NTP transferase" evidence="3">
    <location>
        <begin position="267"/>
        <end position="413"/>
    </location>
</feature>
<reference evidence="4 5" key="1">
    <citation type="submission" date="2022-06" db="EMBL/GenBank/DDBJ databases">
        <title>Genomic Encyclopedia of Archaeal and Bacterial Type Strains, Phase II (KMG-II): from individual species to whole genera.</title>
        <authorList>
            <person name="Goeker M."/>
        </authorList>
    </citation>
    <scope>NUCLEOTIDE SEQUENCE [LARGE SCALE GENOMIC DNA]</scope>
    <source>
        <strain evidence="4 5">DSM 40477</strain>
    </source>
</reference>
<evidence type="ECO:0000313" key="4">
    <source>
        <dbReference type="EMBL" id="MCP2257902.1"/>
    </source>
</evidence>
<gene>
    <name evidence="4" type="ORF">LX15_001588</name>
</gene>
<dbReference type="Pfam" id="PF12804">
    <property type="entry name" value="NTP_transf_3"/>
    <property type="match status" value="1"/>
</dbReference>
<keyword evidence="5" id="KW-1185">Reference proteome</keyword>
<dbReference type="InterPro" id="IPR029044">
    <property type="entry name" value="Nucleotide-diphossugar_trans"/>
</dbReference>
<feature type="region of interest" description="Disordered" evidence="2">
    <location>
        <begin position="433"/>
        <end position="454"/>
    </location>
</feature>
<dbReference type="EMBL" id="JAMTCP010000005">
    <property type="protein sequence ID" value="MCP2257902.1"/>
    <property type="molecule type" value="Genomic_DNA"/>
</dbReference>
<proteinExistence type="predicted"/>
<name>A0ABT1HQX8_STRSD</name>
<protein>
    <submittedName>
        <fullName evidence="4">Molybdopterin-guanine dinucleotide biosynthesis protein A</fullName>
    </submittedName>
</protein>